<dbReference type="OrthoDB" id="190265at2759"/>
<dbReference type="SMART" id="SM00645">
    <property type="entry name" value="Pept_C1"/>
    <property type="match status" value="1"/>
</dbReference>
<feature type="signal peptide" evidence="2">
    <location>
        <begin position="1"/>
        <end position="18"/>
    </location>
</feature>
<dbReference type="EMBL" id="CAJJDP010000163">
    <property type="protein sequence ID" value="CAD8213220.1"/>
    <property type="molecule type" value="Genomic_DNA"/>
</dbReference>
<proteinExistence type="predicted"/>
<feature type="domain" description="Cathepsin propeptide inhibitor" evidence="4">
    <location>
        <begin position="29"/>
        <end position="85"/>
    </location>
</feature>
<evidence type="ECO:0000256" key="2">
    <source>
        <dbReference type="SAM" id="SignalP"/>
    </source>
</evidence>
<evidence type="ECO:0000256" key="1">
    <source>
        <dbReference type="ARBA" id="ARBA00023145"/>
    </source>
</evidence>
<accession>A0A8S1YGS9</accession>
<dbReference type="InterPro" id="IPR013201">
    <property type="entry name" value="Prot_inhib_I29"/>
</dbReference>
<evidence type="ECO:0008006" key="7">
    <source>
        <dbReference type="Google" id="ProtNLM"/>
    </source>
</evidence>
<evidence type="ECO:0000313" key="5">
    <source>
        <dbReference type="EMBL" id="CAD8213220.1"/>
    </source>
</evidence>
<dbReference type="InterPro" id="IPR013128">
    <property type="entry name" value="Peptidase_C1A"/>
</dbReference>
<evidence type="ECO:0000313" key="6">
    <source>
        <dbReference type="Proteomes" id="UP000683925"/>
    </source>
</evidence>
<feature type="domain" description="Peptidase C1A papain C-terminal" evidence="3">
    <location>
        <begin position="109"/>
        <end position="297"/>
    </location>
</feature>
<sequence>MQKILSLLTTALLLSGLAFYSQNEESHSFKIWQKKYNKFYSSSEEAYRQIIFNQNVELINKHNSNPNKSYSMAINQFVDLTKEEFQSMYLGKSTFVKIDNIELSSRNNLGEVDWSRKMFPIKDQGNCGSFWAFSAIGLKWELAEQQLVDCAYYAGDGCYGGDAALASDYIAEVGSVYEMDYEYKSRSGICKVRREGEVKISGRVSYVPNEDSIKKGIQNYPLSVSVDATDWSFYSKGIFDGNCKENYNNHATVAVGFDNAGNWKIRNSWGEGWGDQGYIWLRPGNSCGVMTRVDGAI</sequence>
<dbReference type="Proteomes" id="UP000683925">
    <property type="component" value="Unassembled WGS sequence"/>
</dbReference>
<dbReference type="OMA" id="DCCLGSE"/>
<dbReference type="Pfam" id="PF00112">
    <property type="entry name" value="Peptidase_C1"/>
    <property type="match status" value="1"/>
</dbReference>
<dbReference type="PANTHER" id="PTHR12411">
    <property type="entry name" value="CYSTEINE PROTEASE FAMILY C1-RELATED"/>
    <property type="match status" value="1"/>
</dbReference>
<keyword evidence="2" id="KW-0732">Signal</keyword>
<name>A0A8S1YGS9_PAROT</name>
<gene>
    <name evidence="5" type="ORF">POCTA_138.1.T1610001</name>
</gene>
<dbReference type="SMART" id="SM00848">
    <property type="entry name" value="Inhibitor_I29"/>
    <property type="match status" value="1"/>
</dbReference>
<dbReference type="InterPro" id="IPR000668">
    <property type="entry name" value="Peptidase_C1A_C"/>
</dbReference>
<feature type="chain" id="PRO_5035714156" description="Papain family cysteine protease" evidence="2">
    <location>
        <begin position="19"/>
        <end position="297"/>
    </location>
</feature>
<keyword evidence="6" id="KW-1185">Reference proteome</keyword>
<dbReference type="GO" id="GO:0006508">
    <property type="term" value="P:proteolysis"/>
    <property type="evidence" value="ECO:0007669"/>
    <property type="project" value="InterPro"/>
</dbReference>
<dbReference type="GO" id="GO:0008234">
    <property type="term" value="F:cysteine-type peptidase activity"/>
    <property type="evidence" value="ECO:0007669"/>
    <property type="project" value="InterPro"/>
</dbReference>
<reference evidence="5" key="1">
    <citation type="submission" date="2021-01" db="EMBL/GenBank/DDBJ databases">
        <authorList>
            <consortium name="Genoscope - CEA"/>
            <person name="William W."/>
        </authorList>
    </citation>
    <scope>NUCLEOTIDE SEQUENCE</scope>
</reference>
<dbReference type="Pfam" id="PF08246">
    <property type="entry name" value="Inhibitor_I29"/>
    <property type="match status" value="1"/>
</dbReference>
<dbReference type="CDD" id="cd02248">
    <property type="entry name" value="Peptidase_C1A"/>
    <property type="match status" value="1"/>
</dbReference>
<keyword evidence="1" id="KW-0865">Zymogen</keyword>
<evidence type="ECO:0000259" key="3">
    <source>
        <dbReference type="SMART" id="SM00645"/>
    </source>
</evidence>
<organism evidence="5 6">
    <name type="scientific">Paramecium octaurelia</name>
    <dbReference type="NCBI Taxonomy" id="43137"/>
    <lineage>
        <taxon>Eukaryota</taxon>
        <taxon>Sar</taxon>
        <taxon>Alveolata</taxon>
        <taxon>Ciliophora</taxon>
        <taxon>Intramacronucleata</taxon>
        <taxon>Oligohymenophorea</taxon>
        <taxon>Peniculida</taxon>
        <taxon>Parameciidae</taxon>
        <taxon>Paramecium</taxon>
    </lineage>
</organism>
<comment type="caution">
    <text evidence="5">The sequence shown here is derived from an EMBL/GenBank/DDBJ whole genome shotgun (WGS) entry which is preliminary data.</text>
</comment>
<evidence type="ECO:0000259" key="4">
    <source>
        <dbReference type="SMART" id="SM00848"/>
    </source>
</evidence>
<protein>
    <recommendedName>
        <fullName evidence="7">Papain family cysteine protease</fullName>
    </recommendedName>
</protein>
<dbReference type="InterPro" id="IPR039417">
    <property type="entry name" value="Peptidase_C1A_papain-like"/>
</dbReference>
<dbReference type="AlphaFoldDB" id="A0A8S1YGS9"/>